<gene>
    <name evidence="1" type="ORF">V565_125820</name>
</gene>
<proteinExistence type="predicted"/>
<reference evidence="1 2" key="1">
    <citation type="submission" date="2013-12" db="EMBL/GenBank/DDBJ databases">
        <authorList>
            <person name="Cubeta M."/>
            <person name="Pakala S."/>
            <person name="Fedorova N."/>
            <person name="Thomas E."/>
            <person name="Dean R."/>
            <person name="Jabaji S."/>
            <person name="Neate S."/>
            <person name="Toda T."/>
            <person name="Tavantzis S."/>
            <person name="Vilgalys R."/>
            <person name="Bharathan N."/>
            <person name="Pakala S."/>
            <person name="Losada L.S."/>
            <person name="Zafar N."/>
            <person name="Nierman W."/>
        </authorList>
    </citation>
    <scope>NUCLEOTIDE SEQUENCE [LARGE SCALE GENOMIC DNA]</scope>
    <source>
        <strain evidence="1 2">123E</strain>
    </source>
</reference>
<dbReference type="InterPro" id="IPR029033">
    <property type="entry name" value="His_PPase_superfam"/>
</dbReference>
<evidence type="ECO:0000313" key="2">
    <source>
        <dbReference type="Proteomes" id="UP000027456"/>
    </source>
</evidence>
<keyword evidence="2" id="KW-1185">Reference proteome</keyword>
<name>A0A074RUT2_9AGAM</name>
<dbReference type="SUPFAM" id="SSF53254">
    <property type="entry name" value="Phosphoglycerate mutase-like"/>
    <property type="match status" value="1"/>
</dbReference>
<sequence>MPQAFERLMPQGKVILLSQLQETHDHPRHTGSDRAVLEQTEEFKDRGFDWSPLTDGWNKKQGFYTVTPEALAARAIWIRRFVRDRPETDILLVGHGGIFRWLDGRKGSTDPAVIALLSRWDNLECRVYTFKSDDDEDAVMVPIMEPSIVQSIEPCGEFRY</sequence>
<comment type="caution">
    <text evidence="1">The sequence shown here is derived from an EMBL/GenBank/DDBJ whole genome shotgun (WGS) entry which is preliminary data.</text>
</comment>
<dbReference type="Proteomes" id="UP000027456">
    <property type="component" value="Unassembled WGS sequence"/>
</dbReference>
<dbReference type="HOGENOM" id="CLU_1653123_0_0_1"/>
<accession>A0A074RUT2</accession>
<dbReference type="OrthoDB" id="496981at2759"/>
<organism evidence="1 2">
    <name type="scientific">Rhizoctonia solani 123E</name>
    <dbReference type="NCBI Taxonomy" id="1423351"/>
    <lineage>
        <taxon>Eukaryota</taxon>
        <taxon>Fungi</taxon>
        <taxon>Dikarya</taxon>
        <taxon>Basidiomycota</taxon>
        <taxon>Agaricomycotina</taxon>
        <taxon>Agaricomycetes</taxon>
        <taxon>Cantharellales</taxon>
        <taxon>Ceratobasidiaceae</taxon>
        <taxon>Rhizoctonia</taxon>
    </lineage>
</organism>
<dbReference type="AlphaFoldDB" id="A0A074RUT2"/>
<protein>
    <submittedName>
        <fullName evidence="1">Putative phosphoglycerate mutase family protein</fullName>
    </submittedName>
</protein>
<dbReference type="EMBL" id="AZST01000521">
    <property type="protein sequence ID" value="KEP48398.1"/>
    <property type="molecule type" value="Genomic_DNA"/>
</dbReference>
<evidence type="ECO:0000313" key="1">
    <source>
        <dbReference type="EMBL" id="KEP48398.1"/>
    </source>
</evidence>